<sequence length="178" mass="18913">MRVFVTGAGGGVGSFAVQLAKTYDAEVTGVCRTAKTDLVRSLGADHVIDRTREDFTTGTGRYDLILDTAGNRPLKRLRRALTPRGTLVIVGGPGEGRVLQGFDRTIRAVLLSPFVRHRLTGLISTESADDLRTLTDLIDSGAVAPALDRTYPMAETPDALNALRAGHPTGKLAITISA</sequence>
<dbReference type="Proteomes" id="UP001501427">
    <property type="component" value="Unassembled WGS sequence"/>
</dbReference>
<evidence type="ECO:0000313" key="3">
    <source>
        <dbReference type="Proteomes" id="UP000549343"/>
    </source>
</evidence>
<dbReference type="PANTHER" id="PTHR44013">
    <property type="entry name" value="ZINC-TYPE ALCOHOL DEHYDROGENASE-LIKE PROTEIN C16A3.02C"/>
    <property type="match status" value="1"/>
</dbReference>
<keyword evidence="4" id="KW-1185">Reference proteome</keyword>
<proteinExistence type="predicted"/>
<gene>
    <name evidence="2" type="ORF">F4557_000721</name>
    <name evidence="1" type="ORF">GCM10009546_58840</name>
</gene>
<name>A0A7W7I8C4_9ACTN</name>
<evidence type="ECO:0000313" key="2">
    <source>
        <dbReference type="EMBL" id="MBB4772303.1"/>
    </source>
</evidence>
<reference evidence="1" key="3">
    <citation type="submission" date="2023-12" db="EMBL/GenBank/DDBJ databases">
        <authorList>
            <person name="Sun Q."/>
            <person name="Inoue M."/>
        </authorList>
    </citation>
    <scope>NUCLEOTIDE SEQUENCE</scope>
    <source>
        <strain evidence="1">JCM 10667</strain>
    </source>
</reference>
<evidence type="ECO:0000313" key="1">
    <source>
        <dbReference type="EMBL" id="GAA0588695.1"/>
    </source>
</evidence>
<reference evidence="1 4" key="1">
    <citation type="journal article" date="2019" name="Int. J. Syst. Evol. Microbiol.">
        <title>The Global Catalogue of Microorganisms (GCM) 10K type strain sequencing project: providing services to taxonomists for standard genome sequencing and annotation.</title>
        <authorList>
            <consortium name="The Broad Institute Genomics Platform"/>
            <consortium name="The Broad Institute Genome Sequencing Center for Infectious Disease"/>
            <person name="Wu L."/>
            <person name="Ma J."/>
        </authorList>
    </citation>
    <scope>NUCLEOTIDE SEQUENCE [LARGE SCALE GENOMIC DNA]</scope>
    <source>
        <strain evidence="1 4">JCM 10667</strain>
    </source>
</reference>
<dbReference type="AlphaFoldDB" id="A0A7W7I8C4"/>
<dbReference type="PANTHER" id="PTHR44013:SF1">
    <property type="entry name" value="ZINC-TYPE ALCOHOL DEHYDROGENASE-LIKE PROTEIN C16A3.02C"/>
    <property type="match status" value="1"/>
</dbReference>
<dbReference type="Proteomes" id="UP000549343">
    <property type="component" value="Unassembled WGS sequence"/>
</dbReference>
<reference evidence="2 3" key="2">
    <citation type="submission" date="2020-08" db="EMBL/GenBank/DDBJ databases">
        <title>Sequencing the genomes of 1000 actinobacteria strains.</title>
        <authorList>
            <person name="Klenk H.-P."/>
        </authorList>
    </citation>
    <scope>NUCLEOTIDE SEQUENCE [LARGE SCALE GENOMIC DNA]</scope>
    <source>
        <strain evidence="2 3">DSM 44772</strain>
    </source>
</reference>
<dbReference type="EMBL" id="JACHMV010000001">
    <property type="protein sequence ID" value="MBB4772303.1"/>
    <property type="molecule type" value="Genomic_DNA"/>
</dbReference>
<dbReference type="Pfam" id="PF13602">
    <property type="entry name" value="ADH_zinc_N_2"/>
    <property type="match status" value="1"/>
</dbReference>
<dbReference type="Gene3D" id="3.90.180.10">
    <property type="entry name" value="Medium-chain alcohol dehydrogenases, catalytic domain"/>
    <property type="match status" value="1"/>
</dbReference>
<comment type="caution">
    <text evidence="2">The sequence shown here is derived from an EMBL/GenBank/DDBJ whole genome shotgun (WGS) entry which is preliminary data.</text>
</comment>
<dbReference type="Gene3D" id="3.40.50.720">
    <property type="entry name" value="NAD(P)-binding Rossmann-like Domain"/>
    <property type="match status" value="1"/>
</dbReference>
<protein>
    <submittedName>
        <fullName evidence="2">NADPH:quinone reductase-like Zn-dependent oxidoreductase</fullName>
    </submittedName>
</protein>
<dbReference type="SUPFAM" id="SSF51735">
    <property type="entry name" value="NAD(P)-binding Rossmann-fold domains"/>
    <property type="match status" value="1"/>
</dbReference>
<dbReference type="InterPro" id="IPR052733">
    <property type="entry name" value="Chloroplast_QOR"/>
</dbReference>
<evidence type="ECO:0000313" key="4">
    <source>
        <dbReference type="Proteomes" id="UP001501427"/>
    </source>
</evidence>
<dbReference type="InterPro" id="IPR036291">
    <property type="entry name" value="NAD(P)-bd_dom_sf"/>
</dbReference>
<dbReference type="RefSeq" id="WP_221480532.1">
    <property type="nucleotide sequence ID" value="NZ_BAAAHD010000067.1"/>
</dbReference>
<accession>A0A7W7I8C4</accession>
<dbReference type="EMBL" id="BAAAHD010000067">
    <property type="protein sequence ID" value="GAA0588695.1"/>
    <property type="molecule type" value="Genomic_DNA"/>
</dbReference>
<organism evidence="2 3">
    <name type="scientific">Actinomadura livida</name>
    <dbReference type="NCBI Taxonomy" id="79909"/>
    <lineage>
        <taxon>Bacteria</taxon>
        <taxon>Bacillati</taxon>
        <taxon>Actinomycetota</taxon>
        <taxon>Actinomycetes</taxon>
        <taxon>Streptosporangiales</taxon>
        <taxon>Thermomonosporaceae</taxon>
        <taxon>Actinomadura</taxon>
    </lineage>
</organism>
<dbReference type="CDD" id="cd08267">
    <property type="entry name" value="MDR1"/>
    <property type="match status" value="1"/>
</dbReference>